<sequence>MRELLTMWRDTRMVMLVAVVAAVYAALLIPFKLFTILPGLTSIRPANVLPVFFGIAFGPAAAWGSAIGNLIGDVFGGTFGPGSIGGFVGNFFFGLVGYKLWGNLGPLSSGEEPDFRNQRLRQLIEYVAVAVAAAAACAAIIAWVVDALELVPFSVLGPIILTNNAVSAVVLGPPLFYLAYPRVKEMGLLYPDVLRTEDLPSRANSAGALAMLVVPLVWIGIAVLVLGGAPGSTAQIGLGAVGFLVTAVAAYVAGENFSAIVREA</sequence>
<accession>A0ABD6BPU3</accession>
<organism evidence="2 3">
    <name type="scientific">Halolamina litorea</name>
    <dbReference type="NCBI Taxonomy" id="1515593"/>
    <lineage>
        <taxon>Archaea</taxon>
        <taxon>Methanobacteriati</taxon>
        <taxon>Methanobacteriota</taxon>
        <taxon>Stenosarchaea group</taxon>
        <taxon>Halobacteria</taxon>
        <taxon>Halobacteriales</taxon>
        <taxon>Haloferacaceae</taxon>
    </lineage>
</organism>
<name>A0ABD6BPU3_9EURY</name>
<dbReference type="Gene3D" id="1.10.1760.20">
    <property type="match status" value="1"/>
</dbReference>
<evidence type="ECO:0000256" key="1">
    <source>
        <dbReference type="SAM" id="Phobius"/>
    </source>
</evidence>
<feature type="transmembrane region" description="Helical" evidence="1">
    <location>
        <begin position="208"/>
        <end position="229"/>
    </location>
</feature>
<comment type="caution">
    <text evidence="2">The sequence shown here is derived from an EMBL/GenBank/DDBJ whole genome shotgun (WGS) entry which is preliminary data.</text>
</comment>
<proteinExistence type="predicted"/>
<dbReference type="RefSeq" id="WP_267646109.1">
    <property type="nucleotide sequence ID" value="NZ_JANHGR010000001.1"/>
</dbReference>
<reference evidence="2 3" key="1">
    <citation type="journal article" date="2019" name="Int. J. Syst. Evol. Microbiol.">
        <title>The Global Catalogue of Microorganisms (GCM) 10K type strain sequencing project: providing services to taxonomists for standard genome sequencing and annotation.</title>
        <authorList>
            <consortium name="The Broad Institute Genomics Platform"/>
            <consortium name="The Broad Institute Genome Sequencing Center for Infectious Disease"/>
            <person name="Wu L."/>
            <person name="Ma J."/>
        </authorList>
    </citation>
    <scope>NUCLEOTIDE SEQUENCE [LARGE SCALE GENOMIC DNA]</scope>
    <source>
        <strain evidence="2 3">CGMCC 1.12859</strain>
    </source>
</reference>
<feature type="transmembrane region" description="Helical" evidence="1">
    <location>
        <begin position="46"/>
        <end position="71"/>
    </location>
</feature>
<gene>
    <name evidence="2" type="ORF">ACFSAU_06585</name>
</gene>
<dbReference type="Proteomes" id="UP001597139">
    <property type="component" value="Unassembled WGS sequence"/>
</dbReference>
<keyword evidence="1" id="KW-0812">Transmembrane</keyword>
<feature type="transmembrane region" description="Helical" evidence="1">
    <location>
        <begin position="123"/>
        <end position="145"/>
    </location>
</feature>
<feature type="transmembrane region" description="Helical" evidence="1">
    <location>
        <begin position="157"/>
        <end position="180"/>
    </location>
</feature>
<dbReference type="AlphaFoldDB" id="A0ABD6BPU3"/>
<keyword evidence="1" id="KW-0472">Membrane</keyword>
<evidence type="ECO:0000313" key="2">
    <source>
        <dbReference type="EMBL" id="MFD1567153.1"/>
    </source>
</evidence>
<dbReference type="InterPro" id="IPR010387">
    <property type="entry name" value="QueT"/>
</dbReference>
<feature type="transmembrane region" description="Helical" evidence="1">
    <location>
        <begin position="235"/>
        <end position="254"/>
    </location>
</feature>
<keyword evidence="3" id="KW-1185">Reference proteome</keyword>
<evidence type="ECO:0000313" key="3">
    <source>
        <dbReference type="Proteomes" id="UP001597139"/>
    </source>
</evidence>
<keyword evidence="1" id="KW-1133">Transmembrane helix</keyword>
<protein>
    <submittedName>
        <fullName evidence="2">QueT transporter family protein</fullName>
    </submittedName>
</protein>
<dbReference type="EMBL" id="JBHUCZ010000003">
    <property type="protein sequence ID" value="MFD1567153.1"/>
    <property type="molecule type" value="Genomic_DNA"/>
</dbReference>
<dbReference type="Pfam" id="PF06177">
    <property type="entry name" value="QueT"/>
    <property type="match status" value="1"/>
</dbReference>
<feature type="transmembrane region" description="Helical" evidence="1">
    <location>
        <begin position="83"/>
        <end position="102"/>
    </location>
</feature>
<feature type="transmembrane region" description="Helical" evidence="1">
    <location>
        <begin position="12"/>
        <end position="34"/>
    </location>
</feature>